<feature type="domain" description="Tail spike" evidence="1">
    <location>
        <begin position="97"/>
        <end position="188"/>
    </location>
</feature>
<sequence length="470" mass="51689">MITILNEQHKPLAVLDHYFDDEITEQTNGLYTLKFSVYLDDLKSPYITVGNFAEVEGQYFNIVHHRRTRADSGAVIISAECEQVAYDLIYHSYDQFIHTGTPTTLLQYALAGTGFTLDIVEITELVSVEFKEEDTVRAIIIAIATAAGGELKFDKYKISLLRRRGREHSAQFRFGKNLLGIVKDVDAKTGTAVTSYEVNVVELRSLPEFAMLEAFELGDTVDIIDEELGINEKQRIIQYTYSPRMRINSKVVISSAILGIQDTIYRLQKTSVAKDKWMYGVKIGPEEGIVQERYDKRAKSIWNADVFKMQKGDGSGSYTDALYFNPANGEYEFSGIVTASEFIGGRIQIGNNFSVDDTGHMKAVGAEFSGDISASVISGGQINGTFINGVTVTGSTISTRSGGGKGIVMNSGWADLEIYSGASTIHKTFAIEDLLNDANLWFARDGGVIAGREFRIVAPGGVFVNGVQIG</sequence>
<dbReference type="InterPro" id="IPR007119">
    <property type="entry name" value="Phage_tail_spike_N"/>
</dbReference>
<dbReference type="Pfam" id="PF06605">
    <property type="entry name" value="Prophage_tail"/>
    <property type="match status" value="2"/>
</dbReference>
<evidence type="ECO:0000313" key="4">
    <source>
        <dbReference type="Proteomes" id="UP000743001"/>
    </source>
</evidence>
<dbReference type="RefSeq" id="WP_216476587.1">
    <property type="nucleotide sequence ID" value="NZ_JAHLQJ010000001.1"/>
</dbReference>
<evidence type="ECO:0000259" key="1">
    <source>
        <dbReference type="Pfam" id="PF06605"/>
    </source>
</evidence>
<feature type="domain" description="Prophage endopeptidase tail N-terminal" evidence="2">
    <location>
        <begin position="3"/>
        <end position="82"/>
    </location>
</feature>
<feature type="domain" description="Tail spike" evidence="1">
    <location>
        <begin position="193"/>
        <end position="264"/>
    </location>
</feature>
<evidence type="ECO:0000259" key="2">
    <source>
        <dbReference type="Pfam" id="PF18994"/>
    </source>
</evidence>
<gene>
    <name evidence="3" type="ORF">KQJ23_00225</name>
</gene>
<dbReference type="InterPro" id="IPR044051">
    <property type="entry name" value="Prophage_tail_N"/>
</dbReference>
<dbReference type="NCBIfam" id="TIGR01665">
    <property type="entry name" value="put_anti_recept"/>
    <property type="match status" value="1"/>
</dbReference>
<proteinExistence type="predicted"/>
<keyword evidence="4" id="KW-1185">Reference proteome</keyword>
<dbReference type="InterPro" id="IPR010572">
    <property type="entry name" value="Tail_dom"/>
</dbReference>
<comment type="caution">
    <text evidence="3">The sequence shown here is derived from an EMBL/GenBank/DDBJ whole genome shotgun (WGS) entry which is preliminary data.</text>
</comment>
<dbReference type="Pfam" id="PF18994">
    <property type="entry name" value="Prophage_tailD1"/>
    <property type="match status" value="1"/>
</dbReference>
<accession>A0ABS6FLB8</accession>
<evidence type="ECO:0000313" key="3">
    <source>
        <dbReference type="EMBL" id="MBU5670243.1"/>
    </source>
</evidence>
<dbReference type="EMBL" id="JAHLQJ010000001">
    <property type="protein sequence ID" value="MBU5670243.1"/>
    <property type="molecule type" value="Genomic_DNA"/>
</dbReference>
<name>A0ABS6FLB8_9BACL</name>
<dbReference type="Proteomes" id="UP000743001">
    <property type="component" value="Unassembled WGS sequence"/>
</dbReference>
<reference evidence="3 4" key="1">
    <citation type="submission" date="2021-06" db="EMBL/GenBank/DDBJ databases">
        <authorList>
            <person name="Sun Q."/>
            <person name="Li D."/>
        </authorList>
    </citation>
    <scope>NUCLEOTIDE SEQUENCE [LARGE SCALE GENOMIC DNA]</scope>
    <source>
        <strain evidence="3 4">MSJ-6</strain>
    </source>
</reference>
<organism evidence="3 4">
    <name type="scientific">Paenibacillus brevis</name>
    <dbReference type="NCBI Taxonomy" id="2841508"/>
    <lineage>
        <taxon>Bacteria</taxon>
        <taxon>Bacillati</taxon>
        <taxon>Bacillota</taxon>
        <taxon>Bacilli</taxon>
        <taxon>Bacillales</taxon>
        <taxon>Paenibacillaceae</taxon>
        <taxon>Paenibacillus</taxon>
    </lineage>
</organism>
<protein>
    <submittedName>
        <fullName evidence="3">Phage tail protein</fullName>
    </submittedName>
</protein>